<evidence type="ECO:0000313" key="1">
    <source>
        <dbReference type="EMBL" id="GMI63457.1"/>
    </source>
</evidence>
<reference evidence="1" key="1">
    <citation type="submission" date="2023-05" db="EMBL/GenBank/DDBJ databases">
        <title>Genome and transcriptome analyses reveal genes involved in the formation of fine ridges on petal epidermal cells in Hibiscus trionum.</title>
        <authorList>
            <person name="Koshimizu S."/>
            <person name="Masuda S."/>
            <person name="Ishii T."/>
            <person name="Shirasu K."/>
            <person name="Hoshino A."/>
            <person name="Arita M."/>
        </authorList>
    </citation>
    <scope>NUCLEOTIDE SEQUENCE</scope>
    <source>
        <strain evidence="1">Hamamatsu line</strain>
    </source>
</reference>
<proteinExistence type="predicted"/>
<dbReference type="OrthoDB" id="1724531at2759"/>
<dbReference type="Proteomes" id="UP001165190">
    <property type="component" value="Unassembled WGS sequence"/>
</dbReference>
<protein>
    <submittedName>
        <fullName evidence="1">Uncharacterized protein</fullName>
    </submittedName>
</protein>
<keyword evidence="2" id="KW-1185">Reference proteome</keyword>
<name>A0A9W7GPM4_HIBTR</name>
<comment type="caution">
    <text evidence="1">The sequence shown here is derived from an EMBL/GenBank/DDBJ whole genome shotgun (WGS) entry which is preliminary data.</text>
</comment>
<gene>
    <name evidence="1" type="ORF">HRI_000015000</name>
</gene>
<dbReference type="EMBL" id="BSYR01000001">
    <property type="protein sequence ID" value="GMI63457.1"/>
    <property type="molecule type" value="Genomic_DNA"/>
</dbReference>
<organism evidence="1 2">
    <name type="scientific">Hibiscus trionum</name>
    <name type="common">Flower of an hour</name>
    <dbReference type="NCBI Taxonomy" id="183268"/>
    <lineage>
        <taxon>Eukaryota</taxon>
        <taxon>Viridiplantae</taxon>
        <taxon>Streptophyta</taxon>
        <taxon>Embryophyta</taxon>
        <taxon>Tracheophyta</taxon>
        <taxon>Spermatophyta</taxon>
        <taxon>Magnoliopsida</taxon>
        <taxon>eudicotyledons</taxon>
        <taxon>Gunneridae</taxon>
        <taxon>Pentapetalae</taxon>
        <taxon>rosids</taxon>
        <taxon>malvids</taxon>
        <taxon>Malvales</taxon>
        <taxon>Malvaceae</taxon>
        <taxon>Malvoideae</taxon>
        <taxon>Hibiscus</taxon>
    </lineage>
</organism>
<sequence length="66" mass="7751">MNPTMNEARPQDIRTVCDFPEVFLEEFQGFPPDREVEFAIETYIDSTPVSIVLYRMAPKELKELKK</sequence>
<evidence type="ECO:0000313" key="2">
    <source>
        <dbReference type="Proteomes" id="UP001165190"/>
    </source>
</evidence>
<accession>A0A9W7GPM4</accession>
<dbReference type="AlphaFoldDB" id="A0A9W7GPM4"/>